<accession>A0A1Y3R003</accession>
<sequence>MEYTFTSLGTFTLTLHASQGTTTFDYDFEVKVTTDYVLKKEDITIEEPEGGFRAKVDQLFRIEVTSVSDDGVSYLWFEDEEPVAQTKNLEHMFSHGGAIGLKLTASQGDIFFDYYFTVFVEYAPIDPPAEGANPYITKVFDYMPAVGQFTNTLPLYEEGDTQETMNQKVLDAIGNNKRGMITLGGFGGYVTVGFDHTIQNVEGLRDFRVLGNAFYANANPNPDAPEGGSCEPGVIMVAYDPDNLGPDNVQWYEIQGSAHVDPTKEPWYEMAKVNGNDVNIYFDYRITYYRPDSEPTSRDEWDTYIKWEDNQGNSGYKVKNQYHSQPYYPLWAGNTLSFTGTCLPQNAIDESGSGTYFVLYKFRYGYADNEINSYDDSSIDISWAVDASGNSVNLPGVDYIKIYTGVNQENGWLGECSTEIMGVEDLHLLKEEIHTRR</sequence>
<dbReference type="EMBL" id="NFHB01000001">
    <property type="protein sequence ID" value="OUN05222.1"/>
    <property type="molecule type" value="Genomic_DNA"/>
</dbReference>
<comment type="caution">
    <text evidence="1">The sequence shown here is derived from an EMBL/GenBank/DDBJ whole genome shotgun (WGS) entry which is preliminary data.</text>
</comment>
<dbReference type="AlphaFoldDB" id="A0A1Y3R003"/>
<proteinExistence type="predicted"/>
<protein>
    <recommendedName>
        <fullName evidence="3">Cell surface protein</fullName>
    </recommendedName>
</protein>
<dbReference type="Proteomes" id="UP000195772">
    <property type="component" value="Unassembled WGS sequence"/>
</dbReference>
<evidence type="ECO:0000313" key="2">
    <source>
        <dbReference type="Proteomes" id="UP000195772"/>
    </source>
</evidence>
<gene>
    <name evidence="1" type="ORF">B5G41_01785</name>
</gene>
<name>A0A1Y3R003_9BACT</name>
<organism evidence="1 2">
    <name type="scientific">Alistipes onderdonkii</name>
    <dbReference type="NCBI Taxonomy" id="328813"/>
    <lineage>
        <taxon>Bacteria</taxon>
        <taxon>Pseudomonadati</taxon>
        <taxon>Bacteroidota</taxon>
        <taxon>Bacteroidia</taxon>
        <taxon>Bacteroidales</taxon>
        <taxon>Rikenellaceae</taxon>
        <taxon>Alistipes</taxon>
    </lineage>
</organism>
<reference evidence="2" key="1">
    <citation type="submission" date="2017-04" db="EMBL/GenBank/DDBJ databases">
        <title>Function of individual gut microbiota members based on whole genome sequencing of pure cultures obtained from chicken caecum.</title>
        <authorList>
            <person name="Medvecky M."/>
            <person name="Cejkova D."/>
            <person name="Polansky O."/>
            <person name="Karasova D."/>
            <person name="Kubasova T."/>
            <person name="Cizek A."/>
            <person name="Rychlik I."/>
        </authorList>
    </citation>
    <scope>NUCLEOTIDE SEQUENCE [LARGE SCALE GENOMIC DNA]</scope>
    <source>
        <strain evidence="2">An90</strain>
    </source>
</reference>
<evidence type="ECO:0008006" key="3">
    <source>
        <dbReference type="Google" id="ProtNLM"/>
    </source>
</evidence>
<evidence type="ECO:0000313" key="1">
    <source>
        <dbReference type="EMBL" id="OUN05222.1"/>
    </source>
</evidence>